<evidence type="ECO:0000313" key="2">
    <source>
        <dbReference type="Proteomes" id="UP000235145"/>
    </source>
</evidence>
<organism evidence="1 2">
    <name type="scientific">Lactuca sativa</name>
    <name type="common">Garden lettuce</name>
    <dbReference type="NCBI Taxonomy" id="4236"/>
    <lineage>
        <taxon>Eukaryota</taxon>
        <taxon>Viridiplantae</taxon>
        <taxon>Streptophyta</taxon>
        <taxon>Embryophyta</taxon>
        <taxon>Tracheophyta</taxon>
        <taxon>Spermatophyta</taxon>
        <taxon>Magnoliopsida</taxon>
        <taxon>eudicotyledons</taxon>
        <taxon>Gunneridae</taxon>
        <taxon>Pentapetalae</taxon>
        <taxon>asterids</taxon>
        <taxon>campanulids</taxon>
        <taxon>Asterales</taxon>
        <taxon>Asteraceae</taxon>
        <taxon>Cichorioideae</taxon>
        <taxon>Cichorieae</taxon>
        <taxon>Lactucinae</taxon>
        <taxon>Lactuca</taxon>
    </lineage>
</organism>
<name>A0A9R1VLE4_LACSA</name>
<gene>
    <name evidence="1" type="ORF">LSAT_V11C500274940</name>
</gene>
<dbReference type="Proteomes" id="UP000235145">
    <property type="component" value="Unassembled WGS sequence"/>
</dbReference>
<accession>A0A9R1VLE4</accession>
<dbReference type="EMBL" id="NBSK02000005">
    <property type="protein sequence ID" value="KAJ0208441.1"/>
    <property type="molecule type" value="Genomic_DNA"/>
</dbReference>
<sequence length="114" mass="12959">MYYFYDILGFLGTRGGSMKSFESELHALTLRVSICNGWTRIKWRASKGSFLGLGGHSTRKHVSILSKVVGWRCCRREGEARELWGVIAVKVSHHSVSHVLSWILYVVPIPRLPM</sequence>
<evidence type="ECO:0000313" key="1">
    <source>
        <dbReference type="EMBL" id="KAJ0208441.1"/>
    </source>
</evidence>
<proteinExistence type="predicted"/>
<keyword evidence="2" id="KW-1185">Reference proteome</keyword>
<comment type="caution">
    <text evidence="1">The sequence shown here is derived from an EMBL/GenBank/DDBJ whole genome shotgun (WGS) entry which is preliminary data.</text>
</comment>
<reference evidence="1 2" key="1">
    <citation type="journal article" date="2017" name="Nat. Commun.">
        <title>Genome assembly with in vitro proximity ligation data and whole-genome triplication in lettuce.</title>
        <authorList>
            <person name="Reyes-Chin-Wo S."/>
            <person name="Wang Z."/>
            <person name="Yang X."/>
            <person name="Kozik A."/>
            <person name="Arikit S."/>
            <person name="Song C."/>
            <person name="Xia L."/>
            <person name="Froenicke L."/>
            <person name="Lavelle D.O."/>
            <person name="Truco M.J."/>
            <person name="Xia R."/>
            <person name="Zhu S."/>
            <person name="Xu C."/>
            <person name="Xu H."/>
            <person name="Xu X."/>
            <person name="Cox K."/>
            <person name="Korf I."/>
            <person name="Meyers B.C."/>
            <person name="Michelmore R.W."/>
        </authorList>
    </citation>
    <scope>NUCLEOTIDE SEQUENCE [LARGE SCALE GENOMIC DNA]</scope>
    <source>
        <strain evidence="2">cv. Salinas</strain>
        <tissue evidence="1">Seedlings</tissue>
    </source>
</reference>
<protein>
    <submittedName>
        <fullName evidence="1">Uncharacterized protein</fullName>
    </submittedName>
</protein>
<dbReference type="AlphaFoldDB" id="A0A9R1VLE4"/>